<evidence type="ECO:0000313" key="3">
    <source>
        <dbReference type="Proteomes" id="UP000539957"/>
    </source>
</evidence>
<keyword evidence="3" id="KW-1185">Reference proteome</keyword>
<feature type="chain" id="PRO_5030919746" description="TraB/GumN family protein" evidence="1">
    <location>
        <begin position="28"/>
        <end position="365"/>
    </location>
</feature>
<protein>
    <recommendedName>
        <fullName evidence="4">TraB/GumN family protein</fullName>
    </recommendedName>
</protein>
<dbReference type="RefSeq" id="WP_311769941.1">
    <property type="nucleotide sequence ID" value="NZ_JACHKY010000003.1"/>
</dbReference>
<accession>A0A7W7N4M2</accession>
<sequence>MKSARSSARLLALGVVVALAGASGAAAQTYRPAFHPDQLKGPPAGRVNEVLVVGSPHLSQMGGAVTAQMLTPLLDRLAAWAPEVIAIENVSGLQCDAMRRYPQRYAMSISDYCEDVSHAGQQIGLDVPAANAEAERMLAAWPATPKPEQRRRLAAVFLAAGEPTSAFVQWLRLAPSERREGEGLDATLVAQLNKQLDSINESDSVAAVLAARLGLERVWSVDDHSADRYPADIRSYARAIRQVWNNPASEERKAAEAPLDDGLSQPDGLMNLYRYYNSPEAMRRAYESDFGAAQKDPSPEGYGRMYLAAYETRNLRMVANMRDVMGVKPGVRMLALVGASHKGYYEAYLNQMHDVVLADVGAVLR</sequence>
<dbReference type="AlphaFoldDB" id="A0A7W7N4M2"/>
<dbReference type="Proteomes" id="UP000539957">
    <property type="component" value="Unassembled WGS sequence"/>
</dbReference>
<evidence type="ECO:0000256" key="1">
    <source>
        <dbReference type="SAM" id="SignalP"/>
    </source>
</evidence>
<reference evidence="2 3" key="1">
    <citation type="submission" date="2020-08" db="EMBL/GenBank/DDBJ databases">
        <title>Functional genomics of gut bacteria from endangered species of beetles.</title>
        <authorList>
            <person name="Carlos-Shanley C."/>
        </authorList>
    </citation>
    <scope>NUCLEOTIDE SEQUENCE [LARGE SCALE GENOMIC DNA]</scope>
    <source>
        <strain evidence="2 3">S00123</strain>
    </source>
</reference>
<dbReference type="InterPro" id="IPR043749">
    <property type="entry name" value="DUF5694"/>
</dbReference>
<dbReference type="EMBL" id="JACHKY010000003">
    <property type="protein sequence ID" value="MBB4798514.1"/>
    <property type="molecule type" value="Genomic_DNA"/>
</dbReference>
<gene>
    <name evidence="2" type="ORF">HNP32_002258</name>
</gene>
<feature type="signal peptide" evidence="1">
    <location>
        <begin position="1"/>
        <end position="27"/>
    </location>
</feature>
<proteinExistence type="predicted"/>
<evidence type="ECO:0008006" key="4">
    <source>
        <dbReference type="Google" id="ProtNLM"/>
    </source>
</evidence>
<comment type="caution">
    <text evidence="2">The sequence shown here is derived from an EMBL/GenBank/DDBJ whole genome shotgun (WGS) entry which is preliminary data.</text>
</comment>
<keyword evidence="1" id="KW-0732">Signal</keyword>
<name>A0A7W7N4M2_9CAUL</name>
<evidence type="ECO:0000313" key="2">
    <source>
        <dbReference type="EMBL" id="MBB4798514.1"/>
    </source>
</evidence>
<dbReference type="Pfam" id="PF18950">
    <property type="entry name" value="DUF5694"/>
    <property type="match status" value="1"/>
</dbReference>
<organism evidence="2 3">
    <name type="scientific">Brevundimonas bullata</name>
    <dbReference type="NCBI Taxonomy" id="13160"/>
    <lineage>
        <taxon>Bacteria</taxon>
        <taxon>Pseudomonadati</taxon>
        <taxon>Pseudomonadota</taxon>
        <taxon>Alphaproteobacteria</taxon>
        <taxon>Caulobacterales</taxon>
        <taxon>Caulobacteraceae</taxon>
        <taxon>Brevundimonas</taxon>
    </lineage>
</organism>